<organism evidence="1 2">
    <name type="scientific">Vitis vinifera</name>
    <name type="common">Grape</name>
    <dbReference type="NCBI Taxonomy" id="29760"/>
    <lineage>
        <taxon>Eukaryota</taxon>
        <taxon>Viridiplantae</taxon>
        <taxon>Streptophyta</taxon>
        <taxon>Embryophyta</taxon>
        <taxon>Tracheophyta</taxon>
        <taxon>Spermatophyta</taxon>
        <taxon>Magnoliopsida</taxon>
        <taxon>eudicotyledons</taxon>
        <taxon>Gunneridae</taxon>
        <taxon>Pentapetalae</taxon>
        <taxon>rosids</taxon>
        <taxon>Vitales</taxon>
        <taxon>Vitaceae</taxon>
        <taxon>Viteae</taxon>
        <taxon>Vitis</taxon>
    </lineage>
</organism>
<dbReference type="InterPro" id="IPR045092">
    <property type="entry name" value="Rrp6-like"/>
</dbReference>
<dbReference type="Proteomes" id="UP000288805">
    <property type="component" value="Unassembled WGS sequence"/>
</dbReference>
<dbReference type="EMBL" id="QGNW01001623">
    <property type="protein sequence ID" value="RVW34817.1"/>
    <property type="molecule type" value="Genomic_DNA"/>
</dbReference>
<proteinExistence type="predicted"/>
<gene>
    <name evidence="1" type="primary">RRP6L2_4</name>
    <name evidence="1" type="ORF">CK203_077984</name>
</gene>
<dbReference type="PANTHER" id="PTHR12124:SF47">
    <property type="entry name" value="EXOSOME COMPONENT 10"/>
    <property type="match status" value="1"/>
</dbReference>
<dbReference type="AlphaFoldDB" id="A0A438DH61"/>
<dbReference type="GO" id="GO:0003676">
    <property type="term" value="F:nucleic acid binding"/>
    <property type="evidence" value="ECO:0007669"/>
    <property type="project" value="InterPro"/>
</dbReference>
<dbReference type="GO" id="GO:0000467">
    <property type="term" value="P:exonucleolytic trimming to generate mature 3'-end of 5.8S rRNA from tricistronic rRNA transcript (SSU-rRNA, 5.8S rRNA, LSU-rRNA)"/>
    <property type="evidence" value="ECO:0007669"/>
    <property type="project" value="InterPro"/>
</dbReference>
<name>A0A438DH61_VITVI</name>
<reference evidence="1 2" key="1">
    <citation type="journal article" date="2018" name="PLoS Genet.">
        <title>Population sequencing reveals clonal diversity and ancestral inbreeding in the grapevine cultivar Chardonnay.</title>
        <authorList>
            <person name="Roach M.J."/>
            <person name="Johnson D.L."/>
            <person name="Bohlmann J."/>
            <person name="van Vuuren H.J."/>
            <person name="Jones S.J."/>
            <person name="Pretorius I.S."/>
            <person name="Schmidt S.A."/>
            <person name="Borneman A.R."/>
        </authorList>
    </citation>
    <scope>NUCLEOTIDE SEQUENCE [LARGE SCALE GENOMIC DNA]</scope>
    <source>
        <strain evidence="2">cv. Chardonnay</strain>
        <tissue evidence="1">Leaf</tissue>
    </source>
</reference>
<accession>A0A438DH61</accession>
<dbReference type="SUPFAM" id="SSF53098">
    <property type="entry name" value="Ribonuclease H-like"/>
    <property type="match status" value="1"/>
</dbReference>
<dbReference type="GO" id="GO:0000175">
    <property type="term" value="F:3'-5'-RNA exonuclease activity"/>
    <property type="evidence" value="ECO:0007669"/>
    <property type="project" value="InterPro"/>
</dbReference>
<sequence>MSQVRHEKLSLLDFVDKNIGDLMPVMPSSIEDTPFKLVEEVRDLKELAAKLRCVNEFAVDLEHNQYRSFQG</sequence>
<dbReference type="Gene3D" id="3.30.420.10">
    <property type="entry name" value="Ribonuclease H-like superfamily/Ribonuclease H"/>
    <property type="match status" value="1"/>
</dbReference>
<evidence type="ECO:0000313" key="1">
    <source>
        <dbReference type="EMBL" id="RVW34817.1"/>
    </source>
</evidence>
<dbReference type="InterPro" id="IPR012337">
    <property type="entry name" value="RNaseH-like_sf"/>
</dbReference>
<comment type="caution">
    <text evidence="1">The sequence shown here is derived from an EMBL/GenBank/DDBJ whole genome shotgun (WGS) entry which is preliminary data.</text>
</comment>
<protein>
    <submittedName>
        <fullName evidence="1">Protein RRP6-like 2</fullName>
    </submittedName>
</protein>
<dbReference type="PANTHER" id="PTHR12124">
    <property type="entry name" value="POLYMYOSITIS/SCLERODERMA AUTOANTIGEN-RELATED"/>
    <property type="match status" value="1"/>
</dbReference>
<evidence type="ECO:0000313" key="2">
    <source>
        <dbReference type="Proteomes" id="UP000288805"/>
    </source>
</evidence>
<dbReference type="InterPro" id="IPR036397">
    <property type="entry name" value="RNaseH_sf"/>
</dbReference>